<dbReference type="InterPro" id="IPR029498">
    <property type="entry name" value="HeLo_dom"/>
</dbReference>
<reference evidence="3 4" key="1">
    <citation type="journal article" date="2020" name="BMC Genomics">
        <title>Correction to: Identification and distribution of gene clusters required for synthesis of sphingolipid metabolism inhibitors in diverse species of the filamentous fungus Fusarium.</title>
        <authorList>
            <person name="Kim H.S."/>
            <person name="Lohmar J.M."/>
            <person name="Busman M."/>
            <person name="Brown D.W."/>
            <person name="Naumann T.A."/>
            <person name="Divon H.H."/>
            <person name="Lysoe E."/>
            <person name="Uhlig S."/>
            <person name="Proctor R.H."/>
        </authorList>
    </citation>
    <scope>NUCLEOTIDE SEQUENCE [LARGE SCALE GENOMIC DNA]</scope>
    <source>
        <strain evidence="3 4">NRRL 25214</strain>
    </source>
</reference>
<dbReference type="AlphaFoldDB" id="A0A8H4ZVK1"/>
<dbReference type="EMBL" id="JABEVY010000034">
    <property type="protein sequence ID" value="KAF5253541.1"/>
    <property type="molecule type" value="Genomic_DNA"/>
</dbReference>
<evidence type="ECO:0000259" key="2">
    <source>
        <dbReference type="Pfam" id="PF14479"/>
    </source>
</evidence>
<sequence>MEVVGLTAGILPLFKTCIDYFQLYKTAEASERDTRILLYKLDCEHERFIIWGERHGAFEEHPSKEGNTAPGLSDKVPQIEEALNLIRELLSDAEELYSHGLVKKTVWAINDKAKFNELVVQLRKIVESLYRVLPVPPEERYAVAVQDIGAIAGDLKMLEDFEVASQERYPEWSSAASVMREAGSRTSQSVSRVGDDDKPLGRSVQLELDNNTKSKDHQKPEALPFDPARRYYGSPIFVFTQDCISPASPKCSVERSEIDPDTPTFVFPYDKDKYWGLGNRITGIVDPKVDDTVLDTLRMANSEL</sequence>
<dbReference type="InterPro" id="IPR038305">
    <property type="entry name" value="HeLo_sf"/>
</dbReference>
<feature type="region of interest" description="Disordered" evidence="1">
    <location>
        <begin position="180"/>
        <end position="202"/>
    </location>
</feature>
<accession>A0A8H4ZVK1</accession>
<evidence type="ECO:0000313" key="3">
    <source>
        <dbReference type="EMBL" id="KAF5253541.1"/>
    </source>
</evidence>
<organism evidence="3 4">
    <name type="scientific">Fusarium anthophilum</name>
    <dbReference type="NCBI Taxonomy" id="48485"/>
    <lineage>
        <taxon>Eukaryota</taxon>
        <taxon>Fungi</taxon>
        <taxon>Dikarya</taxon>
        <taxon>Ascomycota</taxon>
        <taxon>Pezizomycotina</taxon>
        <taxon>Sordariomycetes</taxon>
        <taxon>Hypocreomycetidae</taxon>
        <taxon>Hypocreales</taxon>
        <taxon>Nectriaceae</taxon>
        <taxon>Fusarium</taxon>
        <taxon>Fusarium fujikuroi species complex</taxon>
    </lineage>
</organism>
<dbReference type="Gene3D" id="1.20.120.1020">
    <property type="entry name" value="Prion-inhibition and propagation, HeLo domain"/>
    <property type="match status" value="2"/>
</dbReference>
<evidence type="ECO:0000256" key="1">
    <source>
        <dbReference type="SAM" id="MobiDB-lite"/>
    </source>
</evidence>
<evidence type="ECO:0000313" key="4">
    <source>
        <dbReference type="Proteomes" id="UP000573603"/>
    </source>
</evidence>
<protein>
    <recommendedName>
        <fullName evidence="2">Prion-inhibition and propagation HeLo domain-containing protein</fullName>
    </recommendedName>
</protein>
<dbReference type="Pfam" id="PF14479">
    <property type="entry name" value="HeLo"/>
    <property type="match status" value="2"/>
</dbReference>
<gene>
    <name evidence="3" type="ORF">FANTH_1612</name>
</gene>
<keyword evidence="4" id="KW-1185">Reference proteome</keyword>
<feature type="domain" description="Prion-inhibition and propagation HeLo" evidence="2">
    <location>
        <begin position="4"/>
        <end position="97"/>
    </location>
</feature>
<name>A0A8H4ZVK1_9HYPO</name>
<proteinExistence type="predicted"/>
<dbReference type="Proteomes" id="UP000573603">
    <property type="component" value="Unassembled WGS sequence"/>
</dbReference>
<comment type="caution">
    <text evidence="3">The sequence shown here is derived from an EMBL/GenBank/DDBJ whole genome shotgun (WGS) entry which is preliminary data.</text>
</comment>
<feature type="domain" description="Prion-inhibition and propagation HeLo" evidence="2">
    <location>
        <begin position="99"/>
        <end position="159"/>
    </location>
</feature>